<dbReference type="Proteomes" id="UP000193920">
    <property type="component" value="Unassembled WGS sequence"/>
</dbReference>
<dbReference type="SMART" id="SM00490">
    <property type="entry name" value="HELICc"/>
    <property type="match status" value="1"/>
</dbReference>
<protein>
    <recommendedName>
        <fullName evidence="8">P-loop containing nucleoside triphosphate hydrolase protein</fullName>
    </recommendedName>
</protein>
<dbReference type="STRING" id="1754190.A0A1Y2E997"/>
<evidence type="ECO:0008006" key="8">
    <source>
        <dbReference type="Google" id="ProtNLM"/>
    </source>
</evidence>
<dbReference type="GO" id="GO:0043596">
    <property type="term" value="C:nuclear replication fork"/>
    <property type="evidence" value="ECO:0007669"/>
    <property type="project" value="TreeGrafter"/>
</dbReference>
<proteinExistence type="predicted"/>
<dbReference type="InterPro" id="IPR038718">
    <property type="entry name" value="SNF2-like_sf"/>
</dbReference>
<dbReference type="CDD" id="cd18793">
    <property type="entry name" value="SF2_C_SNF"/>
    <property type="match status" value="1"/>
</dbReference>
<evidence type="ECO:0000313" key="7">
    <source>
        <dbReference type="Proteomes" id="UP000193920"/>
    </source>
</evidence>
<feature type="domain" description="Helicase ATP-binding" evidence="4">
    <location>
        <begin position="118"/>
        <end position="276"/>
    </location>
</feature>
<gene>
    <name evidence="6" type="ORF">LY90DRAFT_504415</name>
</gene>
<accession>A0A1Y2E997</accession>
<keyword evidence="3" id="KW-0067">ATP-binding</keyword>
<name>A0A1Y2E997_9FUNG</name>
<sequence length="573" mass="65597">MEQAHYSQQELCWIVPLEKYSTVLNDAKIGKIIPGSTIKIEEIPDFVLNAFSNKQQSIPNFFNTININNNFHTFKTINNSNNDNKNNIGDKNVAKLMEERIPKNLLSKLMRFQYLGVREAILKNGRVFLCDEMGLGKTIEALAICSYYRSDWPCLIICPSSLRLTWSSEIQKWLNIEEEYIQVIFTAKDIIRPSSQIVIINYDLVSRGNMIEQIQKAKFNVIVADESHYLKNKDAKRTKIICPFIKNSKYALLLTGTPALSRPIELYTQLNALIPRTISSPVQFGKRYCDAKETKFGWDFTGSSNLSELRLLLEKTVMIRRLKKDVLLELPPKIRQRIIIDIPKRKLKPLENLLKESREIGKLLNKCKYISEKELNGLDMKSKSKLVQLYLESSKVKLQPVTEYIAELYNNSDKKFIVFAHHQHLIQGIATFVEDKLKAKYIKIDGSTKNSIRQDLCDTFQQDSQVRIAVLAITAAGVGLTLNKADIVVFTELFWNPAQLLQGEDRAHRIGREGSVDVKYLYADGTIDEIQWPLLQRKLDVVGATIDGKNDIISMASATKDVTRIYPNFLIKI</sequence>
<evidence type="ECO:0000256" key="1">
    <source>
        <dbReference type="ARBA" id="ARBA00022741"/>
    </source>
</evidence>
<dbReference type="Gene3D" id="3.40.50.10810">
    <property type="entry name" value="Tandem AAA-ATPase domain"/>
    <property type="match status" value="1"/>
</dbReference>
<evidence type="ECO:0000256" key="3">
    <source>
        <dbReference type="ARBA" id="ARBA00022840"/>
    </source>
</evidence>
<dbReference type="CDD" id="cd18010">
    <property type="entry name" value="DEXHc_HARP_SMARCAL1"/>
    <property type="match status" value="1"/>
</dbReference>
<dbReference type="Gene3D" id="3.40.50.300">
    <property type="entry name" value="P-loop containing nucleotide triphosphate hydrolases"/>
    <property type="match status" value="1"/>
</dbReference>
<dbReference type="Pfam" id="PF00176">
    <property type="entry name" value="SNF2-rel_dom"/>
    <property type="match status" value="1"/>
</dbReference>
<dbReference type="GO" id="GO:0005524">
    <property type="term" value="F:ATP binding"/>
    <property type="evidence" value="ECO:0007669"/>
    <property type="project" value="InterPro"/>
</dbReference>
<dbReference type="Pfam" id="PF00271">
    <property type="entry name" value="Helicase_C"/>
    <property type="match status" value="1"/>
</dbReference>
<dbReference type="InterPro" id="IPR049730">
    <property type="entry name" value="SNF2/RAD54-like_C"/>
</dbReference>
<dbReference type="SMART" id="SM00487">
    <property type="entry name" value="DEXDc"/>
    <property type="match status" value="1"/>
</dbReference>
<dbReference type="PROSITE" id="PS51194">
    <property type="entry name" value="HELICASE_CTER"/>
    <property type="match status" value="1"/>
</dbReference>
<reference evidence="6 7" key="1">
    <citation type="submission" date="2016-08" db="EMBL/GenBank/DDBJ databases">
        <title>A Parts List for Fungal Cellulosomes Revealed by Comparative Genomics.</title>
        <authorList>
            <consortium name="DOE Joint Genome Institute"/>
            <person name="Haitjema C.H."/>
            <person name="Gilmore S.P."/>
            <person name="Henske J.K."/>
            <person name="Solomon K.V."/>
            <person name="De Groot R."/>
            <person name="Kuo A."/>
            <person name="Mondo S.J."/>
            <person name="Salamov A.A."/>
            <person name="Labutti K."/>
            <person name="Zhao Z."/>
            <person name="Chiniquy J."/>
            <person name="Barry K."/>
            <person name="Brewer H.M."/>
            <person name="Purvine S.O."/>
            <person name="Wright A.T."/>
            <person name="Boxma B."/>
            <person name="Van Alen T."/>
            <person name="Hackstein J.H."/>
            <person name="Baker S.E."/>
            <person name="Grigoriev I.V."/>
            <person name="O'Malley M.A."/>
        </authorList>
    </citation>
    <scope>NUCLEOTIDE SEQUENCE [LARGE SCALE GENOMIC DNA]</scope>
    <source>
        <strain evidence="6 7">G1</strain>
    </source>
</reference>
<dbReference type="PANTHER" id="PTHR45766">
    <property type="entry name" value="DNA ANNEALING HELICASE AND ENDONUCLEASE ZRANB3 FAMILY MEMBER"/>
    <property type="match status" value="1"/>
</dbReference>
<dbReference type="GO" id="GO:0006281">
    <property type="term" value="P:DNA repair"/>
    <property type="evidence" value="ECO:0007669"/>
    <property type="project" value="TreeGrafter"/>
</dbReference>
<dbReference type="OrthoDB" id="448448at2759"/>
<dbReference type="InterPro" id="IPR001650">
    <property type="entry name" value="Helicase_C-like"/>
</dbReference>
<keyword evidence="2" id="KW-0378">Hydrolase</keyword>
<dbReference type="PANTHER" id="PTHR45766:SF6">
    <property type="entry name" value="SWI_SNF-RELATED MATRIX-ASSOCIATED ACTIN-DEPENDENT REGULATOR OF CHROMATIN SUBFAMILY A-LIKE PROTEIN 1"/>
    <property type="match status" value="1"/>
</dbReference>
<evidence type="ECO:0000256" key="2">
    <source>
        <dbReference type="ARBA" id="ARBA00022801"/>
    </source>
</evidence>
<dbReference type="InterPro" id="IPR027417">
    <property type="entry name" value="P-loop_NTPase"/>
</dbReference>
<dbReference type="InterPro" id="IPR014001">
    <property type="entry name" value="Helicase_ATP-bd"/>
</dbReference>
<dbReference type="SUPFAM" id="SSF52540">
    <property type="entry name" value="P-loop containing nucleoside triphosphate hydrolases"/>
    <property type="match status" value="2"/>
</dbReference>
<comment type="caution">
    <text evidence="6">The sequence shown here is derived from an EMBL/GenBank/DDBJ whole genome shotgun (WGS) entry which is preliminary data.</text>
</comment>
<organism evidence="6 7">
    <name type="scientific">Neocallimastix californiae</name>
    <dbReference type="NCBI Taxonomy" id="1754190"/>
    <lineage>
        <taxon>Eukaryota</taxon>
        <taxon>Fungi</taxon>
        <taxon>Fungi incertae sedis</taxon>
        <taxon>Chytridiomycota</taxon>
        <taxon>Chytridiomycota incertae sedis</taxon>
        <taxon>Neocallimastigomycetes</taxon>
        <taxon>Neocallimastigales</taxon>
        <taxon>Neocallimastigaceae</taxon>
        <taxon>Neocallimastix</taxon>
    </lineage>
</organism>
<dbReference type="InterPro" id="IPR000330">
    <property type="entry name" value="SNF2_N"/>
</dbReference>
<evidence type="ECO:0000259" key="5">
    <source>
        <dbReference type="PROSITE" id="PS51194"/>
    </source>
</evidence>
<dbReference type="EMBL" id="MCOG01000046">
    <property type="protein sequence ID" value="ORY68148.1"/>
    <property type="molecule type" value="Genomic_DNA"/>
</dbReference>
<dbReference type="GO" id="GO:0031297">
    <property type="term" value="P:replication fork processing"/>
    <property type="evidence" value="ECO:0007669"/>
    <property type="project" value="TreeGrafter"/>
</dbReference>
<dbReference type="AlphaFoldDB" id="A0A1Y2E997"/>
<keyword evidence="1" id="KW-0547">Nucleotide-binding</keyword>
<feature type="domain" description="Helicase C-terminal" evidence="5">
    <location>
        <begin position="400"/>
        <end position="553"/>
    </location>
</feature>
<evidence type="ECO:0000259" key="4">
    <source>
        <dbReference type="PROSITE" id="PS51192"/>
    </source>
</evidence>
<dbReference type="GO" id="GO:0016787">
    <property type="term" value="F:hydrolase activity"/>
    <property type="evidence" value="ECO:0007669"/>
    <property type="project" value="UniProtKB-KW"/>
</dbReference>
<dbReference type="PROSITE" id="PS51192">
    <property type="entry name" value="HELICASE_ATP_BIND_1"/>
    <property type="match status" value="1"/>
</dbReference>
<evidence type="ECO:0000313" key="6">
    <source>
        <dbReference type="EMBL" id="ORY68148.1"/>
    </source>
</evidence>
<keyword evidence="7" id="KW-1185">Reference proteome</keyword>